<evidence type="ECO:0000313" key="1">
    <source>
        <dbReference type="EMBL" id="CAE7640322.1"/>
    </source>
</evidence>
<gene>
    <name evidence="1" type="ORF">SPIL2461_LOCUS16943</name>
</gene>
<name>A0A812VI05_SYMPI</name>
<accession>A0A812VI05</accession>
<keyword evidence="2" id="KW-1185">Reference proteome</keyword>
<dbReference type="Proteomes" id="UP000649617">
    <property type="component" value="Unassembled WGS sequence"/>
</dbReference>
<organism evidence="1 2">
    <name type="scientific">Symbiodinium pilosum</name>
    <name type="common">Dinoflagellate</name>
    <dbReference type="NCBI Taxonomy" id="2952"/>
    <lineage>
        <taxon>Eukaryota</taxon>
        <taxon>Sar</taxon>
        <taxon>Alveolata</taxon>
        <taxon>Dinophyceae</taxon>
        <taxon>Suessiales</taxon>
        <taxon>Symbiodiniaceae</taxon>
        <taxon>Symbiodinium</taxon>
    </lineage>
</organism>
<comment type="caution">
    <text evidence="1">The sequence shown here is derived from an EMBL/GenBank/DDBJ whole genome shotgun (WGS) entry which is preliminary data.</text>
</comment>
<sequence length="120" mass="13365">MHVANLGLAHTANGGAMEALLAAGAFGDPTAMTRKELLENAYLQFKDWRRENRIPCSQRRFTEKALVKQCHGFYLTTKAYNARVVAQWLAYVLSVQSEMARDVSDSKLPVHALALLLGLF</sequence>
<dbReference type="OrthoDB" id="433534at2759"/>
<dbReference type="AlphaFoldDB" id="A0A812VI05"/>
<evidence type="ECO:0000313" key="2">
    <source>
        <dbReference type="Proteomes" id="UP000649617"/>
    </source>
</evidence>
<reference evidence="1" key="1">
    <citation type="submission" date="2021-02" db="EMBL/GenBank/DDBJ databases">
        <authorList>
            <person name="Dougan E. K."/>
            <person name="Rhodes N."/>
            <person name="Thang M."/>
            <person name="Chan C."/>
        </authorList>
    </citation>
    <scope>NUCLEOTIDE SEQUENCE</scope>
</reference>
<dbReference type="EMBL" id="CAJNIZ010042846">
    <property type="protein sequence ID" value="CAE7640322.1"/>
    <property type="molecule type" value="Genomic_DNA"/>
</dbReference>
<proteinExistence type="predicted"/>
<protein>
    <submittedName>
        <fullName evidence="1">Uncharacterized protein</fullName>
    </submittedName>
</protein>